<evidence type="ECO:0000313" key="4">
    <source>
        <dbReference type="Proteomes" id="UP001190700"/>
    </source>
</evidence>
<feature type="domain" description="Pyrroloquinoline quinone-dependent pyranose dehydrogenase beta-propeller" evidence="2">
    <location>
        <begin position="35"/>
        <end position="351"/>
    </location>
</feature>
<keyword evidence="1" id="KW-0732">Signal</keyword>
<name>A0AAE0C9K3_9CHLO</name>
<proteinExistence type="predicted"/>
<accession>A0AAE0C9K3</accession>
<evidence type="ECO:0000259" key="2">
    <source>
        <dbReference type="Pfam" id="PF22807"/>
    </source>
</evidence>
<evidence type="ECO:0000256" key="1">
    <source>
        <dbReference type="SAM" id="SignalP"/>
    </source>
</evidence>
<dbReference type="PANTHER" id="PTHR19328">
    <property type="entry name" value="HEDGEHOG-INTERACTING PROTEIN"/>
    <property type="match status" value="1"/>
</dbReference>
<reference evidence="3 4" key="1">
    <citation type="journal article" date="2015" name="Genome Biol. Evol.">
        <title>Comparative Genomics of a Bacterivorous Green Alga Reveals Evolutionary Causalities and Consequences of Phago-Mixotrophic Mode of Nutrition.</title>
        <authorList>
            <person name="Burns J.A."/>
            <person name="Paasch A."/>
            <person name="Narechania A."/>
            <person name="Kim E."/>
        </authorList>
    </citation>
    <scope>NUCLEOTIDE SEQUENCE [LARGE SCALE GENOMIC DNA]</scope>
    <source>
        <strain evidence="3 4">PLY_AMNH</strain>
    </source>
</reference>
<gene>
    <name evidence="3" type="ORF">CYMTET_40388</name>
</gene>
<comment type="caution">
    <text evidence="3">The sequence shown here is derived from an EMBL/GenBank/DDBJ whole genome shotgun (WGS) entry which is preliminary data.</text>
</comment>
<keyword evidence="4" id="KW-1185">Reference proteome</keyword>
<organism evidence="3 4">
    <name type="scientific">Cymbomonas tetramitiformis</name>
    <dbReference type="NCBI Taxonomy" id="36881"/>
    <lineage>
        <taxon>Eukaryota</taxon>
        <taxon>Viridiplantae</taxon>
        <taxon>Chlorophyta</taxon>
        <taxon>Pyramimonadophyceae</taxon>
        <taxon>Pyramimonadales</taxon>
        <taxon>Pyramimonadaceae</taxon>
        <taxon>Cymbomonas</taxon>
    </lineage>
</organism>
<dbReference type="EMBL" id="LGRX02026834">
    <property type="protein sequence ID" value="KAK3250234.1"/>
    <property type="molecule type" value="Genomic_DNA"/>
</dbReference>
<dbReference type="InterPro" id="IPR011042">
    <property type="entry name" value="6-blade_b-propeller_TolB-like"/>
</dbReference>
<dbReference type="PANTHER" id="PTHR19328:SF53">
    <property type="entry name" value="MEMBRANE PROTEIN"/>
    <property type="match status" value="1"/>
</dbReference>
<dbReference type="Gene3D" id="2.120.10.30">
    <property type="entry name" value="TolB, C-terminal domain"/>
    <property type="match status" value="1"/>
</dbReference>
<dbReference type="AlphaFoldDB" id="A0AAE0C9K3"/>
<feature type="signal peptide" evidence="1">
    <location>
        <begin position="1"/>
        <end position="25"/>
    </location>
</feature>
<feature type="chain" id="PRO_5041906312" description="Pyrroloquinoline quinone-dependent pyranose dehydrogenase beta-propeller domain-containing protein" evidence="1">
    <location>
        <begin position="26"/>
        <end position="352"/>
    </location>
</feature>
<dbReference type="InterPro" id="IPR054539">
    <property type="entry name" value="Beta-prop_PDH"/>
</dbReference>
<evidence type="ECO:0000313" key="3">
    <source>
        <dbReference type="EMBL" id="KAK3250234.1"/>
    </source>
</evidence>
<dbReference type="Pfam" id="PF22807">
    <property type="entry name" value="TrAA12"/>
    <property type="match status" value="1"/>
</dbReference>
<dbReference type="Proteomes" id="UP001190700">
    <property type="component" value="Unassembled WGS sequence"/>
</dbReference>
<protein>
    <recommendedName>
        <fullName evidence="2">Pyrroloquinoline quinone-dependent pyranose dehydrogenase beta-propeller domain-containing protein</fullName>
    </recommendedName>
</protein>
<sequence length="352" mass="37565">MSRPGALLYALTVLLLRVWISSAQACSGTYPDAATASGLCVAQFAQGLQKPRGMWVASNEDVLVVERDSSRVSVLWDGDGDGASSESERAVLAEATGLNHGIAVAFGSLYASSDTVVYRWAYTEGTRSHLGSPTTVVHSMNADGNGGAPQGHWSRTLAIDSQRRLYISIGSYSNVDSSSYRARIRRFLLDDIPDGGMAFESGEVFADGLRNEVGLAFDANGTLWGVENGADNLYRADLGGDIHNDNPAEELNRFPEAQAGAHYGYPYCFSEYLLPEEASRGPGAQFAWPSFMGDGVHSDEWCRANAVPPVLAMQAHSAPLGISFFQGPCADLASGAFDCDLLGDAFVGFHGR</sequence>
<dbReference type="InterPro" id="IPR011041">
    <property type="entry name" value="Quinoprot_gluc/sorb_DH_b-prop"/>
</dbReference>
<dbReference type="SUPFAM" id="SSF50952">
    <property type="entry name" value="Soluble quinoprotein glucose dehydrogenase"/>
    <property type="match status" value="1"/>
</dbReference>